<feature type="region of interest" description="Disordered" evidence="5">
    <location>
        <begin position="1225"/>
        <end position="1244"/>
    </location>
</feature>
<dbReference type="SMART" id="SM00356">
    <property type="entry name" value="ZnF_C3H1"/>
    <property type="match status" value="1"/>
</dbReference>
<keyword evidence="3 4" id="KW-0862">Zinc</keyword>
<evidence type="ECO:0000256" key="1">
    <source>
        <dbReference type="ARBA" id="ARBA00022723"/>
    </source>
</evidence>
<dbReference type="Proteomes" id="UP000695022">
    <property type="component" value="Unplaced"/>
</dbReference>
<keyword evidence="1 4" id="KW-0479">Metal-binding</keyword>
<feature type="compositionally biased region" description="Acidic residues" evidence="5">
    <location>
        <begin position="409"/>
        <end position="437"/>
    </location>
</feature>
<feature type="zinc finger region" description="C3H1-type" evidence="4">
    <location>
        <begin position="450"/>
        <end position="476"/>
    </location>
</feature>
<feature type="compositionally biased region" description="Basic and acidic residues" evidence="5">
    <location>
        <begin position="1159"/>
        <end position="1192"/>
    </location>
</feature>
<evidence type="ECO:0000256" key="3">
    <source>
        <dbReference type="ARBA" id="ARBA00022833"/>
    </source>
</evidence>
<dbReference type="Pfam" id="PF18044">
    <property type="entry name" value="zf-CCCH_4"/>
    <property type="match status" value="1"/>
</dbReference>
<evidence type="ECO:0000259" key="6">
    <source>
        <dbReference type="PROSITE" id="PS50103"/>
    </source>
</evidence>
<feature type="region of interest" description="Disordered" evidence="5">
    <location>
        <begin position="1"/>
        <end position="269"/>
    </location>
</feature>
<gene>
    <name evidence="8" type="primary">LOC106814659</name>
</gene>
<feature type="compositionally biased region" description="Basic and acidic residues" evidence="5">
    <location>
        <begin position="1090"/>
        <end position="1101"/>
    </location>
</feature>
<feature type="compositionally biased region" description="Low complexity" evidence="5">
    <location>
        <begin position="206"/>
        <end position="216"/>
    </location>
</feature>
<dbReference type="SUPFAM" id="SSF90229">
    <property type="entry name" value="CCCH zinc finger"/>
    <property type="match status" value="1"/>
</dbReference>
<evidence type="ECO:0000313" key="8">
    <source>
        <dbReference type="RefSeq" id="XP_014674491.1"/>
    </source>
</evidence>
<feature type="compositionally biased region" description="Pro residues" evidence="5">
    <location>
        <begin position="510"/>
        <end position="530"/>
    </location>
</feature>
<feature type="compositionally biased region" description="Acidic residues" evidence="5">
    <location>
        <begin position="167"/>
        <end position="178"/>
    </location>
</feature>
<feature type="region of interest" description="Disordered" evidence="5">
    <location>
        <begin position="620"/>
        <end position="1192"/>
    </location>
</feature>
<dbReference type="PANTHER" id="PTHR46582">
    <property type="entry name" value="ZINC FINGER CCCH DOMAIN-CONTAINING PROTEIN 18"/>
    <property type="match status" value="1"/>
</dbReference>
<feature type="domain" description="C3H1-type" evidence="6">
    <location>
        <begin position="450"/>
        <end position="476"/>
    </location>
</feature>
<feature type="compositionally biased region" description="Basic residues" evidence="5">
    <location>
        <begin position="696"/>
        <end position="707"/>
    </location>
</feature>
<dbReference type="InterPro" id="IPR036855">
    <property type="entry name" value="Znf_CCCH_sf"/>
</dbReference>
<dbReference type="InterPro" id="IPR000571">
    <property type="entry name" value="Znf_CCCH"/>
</dbReference>
<evidence type="ECO:0000256" key="2">
    <source>
        <dbReference type="ARBA" id="ARBA00022771"/>
    </source>
</evidence>
<feature type="compositionally biased region" description="Basic and acidic residues" evidence="5">
    <location>
        <begin position="620"/>
        <end position="641"/>
    </location>
</feature>
<name>A0ABM1EQM0_PRICU</name>
<feature type="compositionally biased region" description="Acidic residues" evidence="5">
    <location>
        <begin position="59"/>
        <end position="78"/>
    </location>
</feature>
<proteinExistence type="predicted"/>
<dbReference type="RefSeq" id="XP_014674491.1">
    <property type="nucleotide sequence ID" value="XM_014819005.1"/>
</dbReference>
<dbReference type="InterPro" id="IPR041367">
    <property type="entry name" value="Znf-CCCH_4"/>
</dbReference>
<feature type="compositionally biased region" description="Acidic residues" evidence="5">
    <location>
        <begin position="373"/>
        <end position="390"/>
    </location>
</feature>
<keyword evidence="7" id="KW-1185">Reference proteome</keyword>
<dbReference type="InterPro" id="IPR052647">
    <property type="entry name" value="Zinc_finger_CCCH-type"/>
</dbReference>
<dbReference type="GeneID" id="106814659"/>
<organism evidence="7 8">
    <name type="scientific">Priapulus caudatus</name>
    <name type="common">Priapulid worm</name>
    <dbReference type="NCBI Taxonomy" id="37621"/>
    <lineage>
        <taxon>Eukaryota</taxon>
        <taxon>Metazoa</taxon>
        <taxon>Ecdysozoa</taxon>
        <taxon>Scalidophora</taxon>
        <taxon>Priapulida</taxon>
        <taxon>Priapulimorpha</taxon>
        <taxon>Priapulimorphida</taxon>
        <taxon>Priapulidae</taxon>
        <taxon>Priapulus</taxon>
    </lineage>
</organism>
<dbReference type="PANTHER" id="PTHR46582:SF1">
    <property type="entry name" value="ZINC FINGER CCCH DOMAIN-CONTAINING PROTEIN 18"/>
    <property type="match status" value="1"/>
</dbReference>
<dbReference type="PROSITE" id="PS50103">
    <property type="entry name" value="ZF_C3H1"/>
    <property type="match status" value="1"/>
</dbReference>
<protein>
    <submittedName>
        <fullName evidence="8">Zinc finger CCCH domain-containing protein 18-like isoform X1</fullName>
    </submittedName>
</protein>
<feature type="compositionally biased region" description="Acidic residues" evidence="5">
    <location>
        <begin position="344"/>
        <end position="353"/>
    </location>
</feature>
<feature type="compositionally biased region" description="Basic and acidic residues" evidence="5">
    <location>
        <begin position="1235"/>
        <end position="1244"/>
    </location>
</feature>
<feature type="region of interest" description="Disordered" evidence="5">
    <location>
        <begin position="482"/>
        <end position="560"/>
    </location>
</feature>
<keyword evidence="2 4" id="KW-0863">Zinc-finger</keyword>
<feature type="compositionally biased region" description="Basic and acidic residues" evidence="5">
    <location>
        <begin position="655"/>
        <end position="685"/>
    </location>
</feature>
<evidence type="ECO:0000313" key="7">
    <source>
        <dbReference type="Proteomes" id="UP000695022"/>
    </source>
</evidence>
<feature type="compositionally biased region" description="Basic and acidic residues" evidence="5">
    <location>
        <begin position="533"/>
        <end position="560"/>
    </location>
</feature>
<sequence length="1244" mass="136869">MEVDNDDQASSAGSDRSDVESMSGVSEGGSPVGPPVAFNASEEHSQAQRVDSPAPMSDTENEEGVDDEDEDEVDDGDEDRVKGGSPAPRSPDELSENEGDGEARSDVASSDSESSQHSTPEDSPSHDNNVTSFAEAVADENTDEQYGAEVDSTGIKSPNVSPKVGDEPDDSASNEGEDLLISGNSSHPVQIPQLLMDEEKRSLQLGSISEVSSSESGDSEEEGEIESEHTKATEVRIDGNAKFDGVSNENTKDTSESSDGELDEVHTRQLTVLPRKDNVKQRFHSKCDDVELQGISSGDRAVTKIDSQVNVKPDRSKIEVKDVSKLQGKIDEAEEISDEGLVSDSDEGLLSESSDEKEKCMKHTAHYKRNDSLEDDLEQLDYGEGEEEGEIQERRPSREKKKHLKADLEEGEVEEGEYIDSDLDEGEIVDGEDDGEEGELKEFHEPASVRPRNICRFFSRGQCTWGANCRFTHVNPNGSYNVPGRPTHAPPLLANPPHVMRAPPPERRPPPPLPPPPPEELAPAPRPSPPRESAWERGLRKAKEALRNANMKKETEPDYEEKCLNLSVEVVEEFEQNKENRQLPEKKVAPPFQDGFEEELYPPLPPQQEYENFEVRRAGHERTIVHEMERSRPRREVKERVPSPPVDKFGRHRDLRQAPRKAHDSSEKQPRPSSKKPDEWHDPWNRARRSQSPSKKQTRSPLHRRRSVSSNSYSSSSSGSSSYSSSSRSSSGSSHSGSSYSRSSSRSLSPRARRVAPDAAERRAPAPDGVDRRAPGPGGAERRPQGTDGMDRRHAGPDASDRRQAGPDGGDRRQGGPDGGDRRQGGPDGGDRRQGGPDMPDRRAPGPDRMDRRGPAQDRMDRRGPGLDRRGPGLDRMDRQGPVSDRMDRRGPQSDIGDRRGPPMDRMDRRGPQQNRVDRRGQAPDMVDRRGQAPDMVDRRGQAPDMVDRRGQAPDMVDRRGQGPDMVDRRGPAQERMDRRGTGQDMADRRGPAHDRMDRRGGGPDMVDRRGQALDIADRRGPMARRSPILGAAKQHSKPPTVDSGARRTANAENTKSMFADAKRQQGKPSRVPGRRASLERGTRGPQLESRSRQDRGRERPSLSIKDGGNLEAGSGGYPDNRRRVQQQHPTSPSSLKDHGDRRVPSSMLSAPASAVVRPDPEAARDPQGEREVPRNYRDERGRTRHEPASLKDIEGAAVASAAARQAVVAADQAAVAAAAALLAHASSSPAPTLRMRERGQMKV</sequence>
<feature type="compositionally biased region" description="Basic and acidic residues" evidence="5">
    <location>
        <begin position="226"/>
        <end position="241"/>
    </location>
</feature>
<evidence type="ECO:0000256" key="4">
    <source>
        <dbReference type="PROSITE-ProRule" id="PRU00723"/>
    </source>
</evidence>
<feature type="compositionally biased region" description="Low complexity" evidence="5">
    <location>
        <begin position="106"/>
        <end position="118"/>
    </location>
</feature>
<evidence type="ECO:0000256" key="5">
    <source>
        <dbReference type="SAM" id="MobiDB-lite"/>
    </source>
</evidence>
<feature type="compositionally biased region" description="Basic and acidic residues" evidence="5">
    <location>
        <begin position="755"/>
        <end position="1021"/>
    </location>
</feature>
<accession>A0ABM1EQM0</accession>
<reference evidence="8" key="1">
    <citation type="submission" date="2025-08" db="UniProtKB">
        <authorList>
            <consortium name="RefSeq"/>
        </authorList>
    </citation>
    <scope>IDENTIFICATION</scope>
</reference>
<feature type="region of interest" description="Disordered" evidence="5">
    <location>
        <begin position="336"/>
        <end position="446"/>
    </location>
</feature>
<feature type="compositionally biased region" description="Low complexity" evidence="5">
    <location>
        <begin position="708"/>
        <end position="750"/>
    </location>
</feature>
<dbReference type="Gene3D" id="4.10.1000.10">
    <property type="entry name" value="Zinc finger, CCCH-type"/>
    <property type="match status" value="1"/>
</dbReference>